<evidence type="ECO:0000313" key="4">
    <source>
        <dbReference type="Proteomes" id="UP000266183"/>
    </source>
</evidence>
<keyword evidence="1" id="KW-0812">Transmembrane</keyword>
<evidence type="ECO:0000313" key="3">
    <source>
        <dbReference type="EMBL" id="AYB31238.1"/>
    </source>
</evidence>
<dbReference type="Pfam" id="PF05226">
    <property type="entry name" value="CHASE2"/>
    <property type="match status" value="1"/>
</dbReference>
<organism evidence="3 4">
    <name type="scientific">Chryseolinea soli</name>
    <dbReference type="NCBI Taxonomy" id="2321403"/>
    <lineage>
        <taxon>Bacteria</taxon>
        <taxon>Pseudomonadati</taxon>
        <taxon>Bacteroidota</taxon>
        <taxon>Cytophagia</taxon>
        <taxon>Cytophagales</taxon>
        <taxon>Fulvivirgaceae</taxon>
        <taxon>Chryseolinea</taxon>
    </lineage>
</organism>
<sequence>MVMQGKFLNLLHTFLSIMRKFWLDCFIATVFVFLAMWGIVRITQLTIFDAFDSIGKAIGDVELTDYVFWGLRVDPPVDTSIVVVNIGNLSRREIAQQIQIISKYKPKIIGIDAFFDCSGFHRDTVSCPPLRDELGNLMLGAAITQAGNVILVSQLERADTLLPADKFDSLRRSDPIFSENASREGFANLDTDAAYQDDVKTCRQFTPKADVAGKPQYAFAVEMALAYDSAKARKFLRRNNETEIVNYRGNVVDVFGQTKYPQMFFTLDANQVLNEDFVETLLKDKIVIMGFLGDQLGDPSWADKFYTPLNGKMAGKANPDMFGVVVHANIVSMILKEDYVNKMAAWQEVLMAFMFCILNVALFSLINTHLPSWYDGITKLLQLLQLLLYSVLMVKVFEWYSFKLNVTLTLAAVALVGDVYEVYMSVIKNLIIKIGSLLPFTRRKEGVLIP</sequence>
<protein>
    <submittedName>
        <fullName evidence="3">CHASE2 domain-containing protein</fullName>
    </submittedName>
</protein>
<keyword evidence="1" id="KW-1133">Transmembrane helix</keyword>
<evidence type="ECO:0000256" key="1">
    <source>
        <dbReference type="SAM" id="Phobius"/>
    </source>
</evidence>
<accession>A0A385SQM0</accession>
<proteinExistence type="predicted"/>
<dbReference type="SMART" id="SM01080">
    <property type="entry name" value="CHASE2"/>
    <property type="match status" value="1"/>
</dbReference>
<keyword evidence="4" id="KW-1185">Reference proteome</keyword>
<dbReference type="EMBL" id="CP032382">
    <property type="protein sequence ID" value="AYB31238.1"/>
    <property type="molecule type" value="Genomic_DNA"/>
</dbReference>
<feature type="transmembrane region" description="Helical" evidence="1">
    <location>
        <begin position="21"/>
        <end position="40"/>
    </location>
</feature>
<feature type="transmembrane region" description="Helical" evidence="1">
    <location>
        <begin position="380"/>
        <end position="400"/>
    </location>
</feature>
<dbReference type="AlphaFoldDB" id="A0A385SQM0"/>
<dbReference type="InterPro" id="IPR007890">
    <property type="entry name" value="CHASE2"/>
</dbReference>
<name>A0A385SQM0_9BACT</name>
<feature type="transmembrane region" description="Helical" evidence="1">
    <location>
        <begin position="406"/>
        <end position="423"/>
    </location>
</feature>
<feature type="transmembrane region" description="Helical" evidence="1">
    <location>
        <begin position="349"/>
        <end position="368"/>
    </location>
</feature>
<feature type="domain" description="CHASE2" evidence="2">
    <location>
        <begin position="61"/>
        <end position="363"/>
    </location>
</feature>
<gene>
    <name evidence="3" type="ORF">D4L85_11895</name>
</gene>
<evidence type="ECO:0000259" key="2">
    <source>
        <dbReference type="SMART" id="SM01080"/>
    </source>
</evidence>
<dbReference type="KEGG" id="chk:D4L85_11895"/>
<dbReference type="Proteomes" id="UP000266183">
    <property type="component" value="Chromosome"/>
</dbReference>
<keyword evidence="1" id="KW-0472">Membrane</keyword>
<reference evidence="4" key="1">
    <citation type="submission" date="2018-09" db="EMBL/GenBank/DDBJ databases">
        <title>Chryseolinea sp. KIS68-18 isolated from soil.</title>
        <authorList>
            <person name="Weon H.-Y."/>
            <person name="Kwon S.-W."/>
            <person name="Lee S.A."/>
        </authorList>
    </citation>
    <scope>NUCLEOTIDE SEQUENCE [LARGE SCALE GENOMIC DNA]</scope>
    <source>
        <strain evidence="4">KIS68-18</strain>
    </source>
</reference>